<keyword evidence="2" id="KW-1185">Reference proteome</keyword>
<dbReference type="Proteomes" id="UP000187209">
    <property type="component" value="Unassembled WGS sequence"/>
</dbReference>
<dbReference type="SUPFAM" id="SSF48403">
    <property type="entry name" value="Ankyrin repeat"/>
    <property type="match status" value="1"/>
</dbReference>
<comment type="caution">
    <text evidence="1">The sequence shown here is derived from an EMBL/GenBank/DDBJ whole genome shotgun (WGS) entry which is preliminary data.</text>
</comment>
<name>A0A1R2BA77_9CILI</name>
<reference evidence="1 2" key="1">
    <citation type="submission" date="2016-11" db="EMBL/GenBank/DDBJ databases">
        <title>The macronuclear genome of Stentor coeruleus: a giant cell with tiny introns.</title>
        <authorList>
            <person name="Slabodnick M."/>
            <person name="Ruby J.G."/>
            <person name="Reiff S.B."/>
            <person name="Swart E.C."/>
            <person name="Gosai S."/>
            <person name="Prabakaran S."/>
            <person name="Witkowska E."/>
            <person name="Larue G.E."/>
            <person name="Fisher S."/>
            <person name="Freeman R.M."/>
            <person name="Gunawardena J."/>
            <person name="Chu W."/>
            <person name="Stover N.A."/>
            <person name="Gregory B.D."/>
            <person name="Nowacki M."/>
            <person name="Derisi J."/>
            <person name="Roy S.W."/>
            <person name="Marshall W.F."/>
            <person name="Sood P."/>
        </authorList>
    </citation>
    <scope>NUCLEOTIDE SEQUENCE [LARGE SCALE GENOMIC DNA]</scope>
    <source>
        <strain evidence="1">WM001</strain>
    </source>
</reference>
<gene>
    <name evidence="1" type="ORF">SteCoe_27606</name>
</gene>
<dbReference type="InterPro" id="IPR036770">
    <property type="entry name" value="Ankyrin_rpt-contain_sf"/>
</dbReference>
<proteinExistence type="predicted"/>
<organism evidence="1 2">
    <name type="scientific">Stentor coeruleus</name>
    <dbReference type="NCBI Taxonomy" id="5963"/>
    <lineage>
        <taxon>Eukaryota</taxon>
        <taxon>Sar</taxon>
        <taxon>Alveolata</taxon>
        <taxon>Ciliophora</taxon>
        <taxon>Postciliodesmatophora</taxon>
        <taxon>Heterotrichea</taxon>
        <taxon>Heterotrichida</taxon>
        <taxon>Stentoridae</taxon>
        <taxon>Stentor</taxon>
    </lineage>
</organism>
<evidence type="ECO:0000313" key="2">
    <source>
        <dbReference type="Proteomes" id="UP000187209"/>
    </source>
</evidence>
<dbReference type="EMBL" id="MPUH01000805">
    <property type="protein sequence ID" value="OMJ73669.1"/>
    <property type="molecule type" value="Genomic_DNA"/>
</dbReference>
<protein>
    <submittedName>
        <fullName evidence="1">Uncharacterized protein</fullName>
    </submittedName>
</protein>
<accession>A0A1R2BA77</accession>
<dbReference type="AlphaFoldDB" id="A0A1R2BA77"/>
<dbReference type="Gene3D" id="1.25.40.20">
    <property type="entry name" value="Ankyrin repeat-containing domain"/>
    <property type="match status" value="1"/>
</dbReference>
<sequence>MGNCCVIKKNVNIDKYLARKMTEAIEKNSVDKIRDLIVKFSTPTANKEPLLHINKPIVKIYSHDMNALGYALFLGFTESFAVILELGKAKLSSMSKCFENISKRPIDIICELGHRQLLEYYLPFYLGKNDEILVSDSDSLSLSFTPSKNTKSHNNEKSKTITPMSTMSPLHRATEKSKLNIVQFIWEYFKNRTPPNEFNIHHQDEYTGDNCALISCKTGNLDLIRFLFEVCRADFHIFNKRKENAVQILAVWSKKRKQKRFKECFKYVIETIGVDYTYEFEETLLVLEDRSIVNYLEEKLRNDGISISKSRIDDKYSLSKGRVPVSIDPVLENKLSKIRGNRFSFKELFKEELEESKFELSSISAKEVQSISHLTFTEAK</sequence>
<dbReference type="OrthoDB" id="317857at2759"/>
<evidence type="ECO:0000313" key="1">
    <source>
        <dbReference type="EMBL" id="OMJ73669.1"/>
    </source>
</evidence>